<protein>
    <recommendedName>
        <fullName evidence="2">S1 motif domain-containing protein</fullName>
    </recommendedName>
</protein>
<dbReference type="SMART" id="SM00316">
    <property type="entry name" value="S1"/>
    <property type="match status" value="2"/>
</dbReference>
<dbReference type="PANTHER" id="PTHR47600">
    <property type="entry name" value="NUCLEIC ACID-BINDING, OB-FOLD-LIKE PROTEIN"/>
    <property type="match status" value="1"/>
</dbReference>
<dbReference type="GO" id="GO:1901259">
    <property type="term" value="P:chloroplast rRNA processing"/>
    <property type="evidence" value="ECO:0000318"/>
    <property type="project" value="GO_Central"/>
</dbReference>
<dbReference type="PROSITE" id="PS50126">
    <property type="entry name" value="S1"/>
    <property type="match status" value="1"/>
</dbReference>
<dbReference type="Gene3D" id="2.40.50.140">
    <property type="entry name" value="Nucleic acid-binding proteins"/>
    <property type="match status" value="1"/>
</dbReference>
<dbReference type="EMBL" id="KI397501">
    <property type="protein sequence ID" value="ERM95132.1"/>
    <property type="molecule type" value="Genomic_DNA"/>
</dbReference>
<dbReference type="PANTHER" id="PTHR47600:SF1">
    <property type="entry name" value="NUCLEIC ACID-BINDING, OB-FOLD-LIKE PROTEIN"/>
    <property type="match status" value="1"/>
</dbReference>
<feature type="compositionally biased region" description="Basic and acidic residues" evidence="1">
    <location>
        <begin position="361"/>
        <end position="377"/>
    </location>
</feature>
<dbReference type="GO" id="GO:0019843">
    <property type="term" value="F:rRNA binding"/>
    <property type="evidence" value="ECO:0000318"/>
    <property type="project" value="GO_Central"/>
</dbReference>
<evidence type="ECO:0000313" key="4">
    <source>
        <dbReference type="Proteomes" id="UP000017836"/>
    </source>
</evidence>
<proteinExistence type="predicted"/>
<dbReference type="AlphaFoldDB" id="W1NH62"/>
<evidence type="ECO:0000313" key="3">
    <source>
        <dbReference type="EMBL" id="ERM95132.1"/>
    </source>
</evidence>
<evidence type="ECO:0000256" key="1">
    <source>
        <dbReference type="SAM" id="MobiDB-lite"/>
    </source>
</evidence>
<dbReference type="GO" id="GO:0003729">
    <property type="term" value="F:mRNA binding"/>
    <property type="evidence" value="ECO:0007669"/>
    <property type="project" value="EnsemblPlants"/>
</dbReference>
<sequence>MASDGGSKFDHWDRMEMKFGRMMGEDPKLTLAKIMGRKENPDASYLEIEEAYYRSKKKMDKKNKGNLDMDAADFAQFEVREAESSNMPANSSLSSKSMNVDKKLNLMRPVMKKGSKSVVPLVKPVAVERPRLQSSEKIDTKSSEKIDTKGDTSNVILRKPSIPRADDIEMKEYSRVHARPNLSLNRSKEASQDFSNIILLKKPEPLNSSDASEEKGIHENSSGAVVFDRGVVSDDANLKDIKLLEPIGKETIGIDPNMKSNALNNNLQNNLEGSLGEERVSELNNSIGGPIKSVGNNSTEMADQENGHGEGMHPSALTIDEQSSKELTNVEGLNASTEHPLNLMKATLQGKPSRVKSVDSSIKEQSRAPSDIETKDLDGERYNDATEHKHFISSESEAHKTSDWARAEMLVHTGDRVEVELINCSSRGFVASFGSLIGFLPYKKLGTRWKFLAFESWLKKSGLDPSLFRTNLGVLGVSESPKFTKPEVSLEPEMDKSSDDKVTQNSALDDLLDTYDQEKTKFLSSFVGQRIKVHVILADRKARRLLFSGKPKETDEMIEKKRTLMGKLNIGDVVKCHVTKITYFGIFVEVEGVPALIHQSEVSWEATLDPSAFYKVGQDLEAKVLQLDFSLERISLSLKQLTPDPLFETLESVIDGQGSLSRTLEAVQLDEEWSDVEALIKELQQTEGVQSVSKGRLFLSPGLVPTFQVYMGSMFDNHYKLLARSGNKVQEVVVQASLDKEQMKSAILRCTSSVQ</sequence>
<dbReference type="Pfam" id="PF00575">
    <property type="entry name" value="S1"/>
    <property type="match status" value="1"/>
</dbReference>
<reference evidence="4" key="1">
    <citation type="journal article" date="2013" name="Science">
        <title>The Amborella genome and the evolution of flowering plants.</title>
        <authorList>
            <consortium name="Amborella Genome Project"/>
        </authorList>
    </citation>
    <scope>NUCLEOTIDE SEQUENCE [LARGE SCALE GENOMIC DNA]</scope>
</reference>
<dbReference type="InterPro" id="IPR003029">
    <property type="entry name" value="S1_domain"/>
</dbReference>
<dbReference type="OMA" id="QMELNFG"/>
<feature type="region of interest" description="Disordered" evidence="1">
    <location>
        <begin position="288"/>
        <end position="314"/>
    </location>
</feature>
<dbReference type="STRING" id="13333.W1NH62"/>
<feature type="domain" description="S1 motif" evidence="2">
    <location>
        <begin position="571"/>
        <end position="639"/>
    </location>
</feature>
<feature type="region of interest" description="Disordered" evidence="1">
    <location>
        <begin position="347"/>
        <end position="377"/>
    </location>
</feature>
<dbReference type="GO" id="GO:0009507">
    <property type="term" value="C:chloroplast"/>
    <property type="evidence" value="ECO:0000318"/>
    <property type="project" value="GO_Central"/>
</dbReference>
<dbReference type="eggNOG" id="ENOG502R3PT">
    <property type="taxonomic scope" value="Eukaryota"/>
</dbReference>
<gene>
    <name evidence="3" type="ORF">AMTR_s00009p00260200</name>
</gene>
<name>W1NH62_AMBTC</name>
<dbReference type="GO" id="GO:0034337">
    <property type="term" value="P:RNA folding"/>
    <property type="evidence" value="ECO:0007669"/>
    <property type="project" value="EnsemblPlants"/>
</dbReference>
<keyword evidence="4" id="KW-1185">Reference proteome</keyword>
<dbReference type="Gramene" id="ERM95132">
    <property type="protein sequence ID" value="ERM95132"/>
    <property type="gene ID" value="AMTR_s00009p00260200"/>
</dbReference>
<dbReference type="HOGENOM" id="CLU_015724_0_0_1"/>
<accession>W1NH62</accession>
<organism evidence="3 4">
    <name type="scientific">Amborella trichopoda</name>
    <dbReference type="NCBI Taxonomy" id="13333"/>
    <lineage>
        <taxon>Eukaryota</taxon>
        <taxon>Viridiplantae</taxon>
        <taxon>Streptophyta</taxon>
        <taxon>Embryophyta</taxon>
        <taxon>Tracheophyta</taxon>
        <taxon>Spermatophyta</taxon>
        <taxon>Magnoliopsida</taxon>
        <taxon>Amborellales</taxon>
        <taxon>Amborellaceae</taxon>
        <taxon>Amborella</taxon>
    </lineage>
</organism>
<dbReference type="InterPro" id="IPR012340">
    <property type="entry name" value="NA-bd_OB-fold"/>
</dbReference>
<dbReference type="SUPFAM" id="SSF50249">
    <property type="entry name" value="Nucleic acid-binding proteins"/>
    <property type="match status" value="1"/>
</dbReference>
<dbReference type="Proteomes" id="UP000017836">
    <property type="component" value="Unassembled WGS sequence"/>
</dbReference>
<evidence type="ECO:0000259" key="2">
    <source>
        <dbReference type="PROSITE" id="PS50126"/>
    </source>
</evidence>